<dbReference type="KEGG" id="tvi:Thivi_3952"/>
<dbReference type="eggNOG" id="ENOG5032U3E">
    <property type="taxonomic scope" value="Bacteria"/>
</dbReference>
<sequence length="164" mass="17541">MRTLACALCLFANGPVMADPALRLDGEIDVGYDSNPAQSDTGPALAFMRYAFDLARQTRLIGAALTVGASGWYRDNEADNDSSRLTLGADWSRTIAEGAGQLTLALAGSAYRDALVPADSRNEAALTLRYDHTLTARDTLGLTVESRRLAYRDASLPWSGRPGS</sequence>
<accession>I3YFL9</accession>
<evidence type="ECO:0000313" key="2">
    <source>
        <dbReference type="EMBL" id="AFL75787.1"/>
    </source>
</evidence>
<feature type="signal peptide" evidence="1">
    <location>
        <begin position="1"/>
        <end position="18"/>
    </location>
</feature>
<dbReference type="HOGENOM" id="CLU_1618257_0_0_6"/>
<feature type="chain" id="PRO_5003682499" evidence="1">
    <location>
        <begin position="19"/>
        <end position="164"/>
    </location>
</feature>
<keyword evidence="3" id="KW-1185">Reference proteome</keyword>
<name>I3YFL9_THIV6</name>
<dbReference type="AlphaFoldDB" id="I3YFL9"/>
<dbReference type="OrthoDB" id="5758636at2"/>
<protein>
    <submittedName>
        <fullName evidence="2">Uncharacterized protein</fullName>
    </submittedName>
</protein>
<reference evidence="2 3" key="1">
    <citation type="submission" date="2012-06" db="EMBL/GenBank/DDBJ databases">
        <title>Complete sequence of Thiocystis violascens DSM 198.</title>
        <authorList>
            <consortium name="US DOE Joint Genome Institute"/>
            <person name="Lucas S."/>
            <person name="Han J."/>
            <person name="Lapidus A."/>
            <person name="Cheng J.-F."/>
            <person name="Goodwin L."/>
            <person name="Pitluck S."/>
            <person name="Peters L."/>
            <person name="Ovchinnikova G."/>
            <person name="Teshima H."/>
            <person name="Detter J.C."/>
            <person name="Han C."/>
            <person name="Tapia R."/>
            <person name="Land M."/>
            <person name="Hauser L."/>
            <person name="Kyrpides N."/>
            <person name="Ivanova N."/>
            <person name="Pagani I."/>
            <person name="Vogl K."/>
            <person name="Liu Z."/>
            <person name="Frigaard N.-U."/>
            <person name="Bryant D."/>
            <person name="Woyke T."/>
        </authorList>
    </citation>
    <scope>NUCLEOTIDE SEQUENCE [LARGE SCALE GENOMIC DNA]</scope>
    <source>
        <strain evidence="3">ATCC 17096 / DSM 198 / 6111</strain>
    </source>
</reference>
<dbReference type="RefSeq" id="WP_014780174.1">
    <property type="nucleotide sequence ID" value="NC_018012.1"/>
</dbReference>
<keyword evidence="1" id="KW-0732">Signal</keyword>
<evidence type="ECO:0000256" key="1">
    <source>
        <dbReference type="SAM" id="SignalP"/>
    </source>
</evidence>
<dbReference type="EMBL" id="CP003154">
    <property type="protein sequence ID" value="AFL75787.1"/>
    <property type="molecule type" value="Genomic_DNA"/>
</dbReference>
<proteinExistence type="predicted"/>
<evidence type="ECO:0000313" key="3">
    <source>
        <dbReference type="Proteomes" id="UP000006062"/>
    </source>
</evidence>
<dbReference type="STRING" id="765911.Thivi_3952"/>
<gene>
    <name evidence="2" type="ordered locus">Thivi_3952</name>
</gene>
<organism evidence="2 3">
    <name type="scientific">Thiocystis violascens (strain ATCC 17096 / DSM 198 / 6111)</name>
    <name type="common">Chromatium violascens</name>
    <dbReference type="NCBI Taxonomy" id="765911"/>
    <lineage>
        <taxon>Bacteria</taxon>
        <taxon>Pseudomonadati</taxon>
        <taxon>Pseudomonadota</taxon>
        <taxon>Gammaproteobacteria</taxon>
        <taxon>Chromatiales</taxon>
        <taxon>Chromatiaceae</taxon>
        <taxon>Thiocystis</taxon>
    </lineage>
</organism>
<dbReference type="Proteomes" id="UP000006062">
    <property type="component" value="Chromosome"/>
</dbReference>